<reference evidence="1 2" key="2">
    <citation type="journal article" date="2012" name="Eukaryot. Cell">
        <title>Genome update of Botrytis cinerea strains B05.10 and T4.</title>
        <authorList>
            <person name="Staats M."/>
            <person name="van Kan J.A."/>
        </authorList>
    </citation>
    <scope>NUCLEOTIDE SEQUENCE [LARGE SCALE GENOMIC DNA]</scope>
    <source>
        <strain evidence="1 2">B05.10</strain>
    </source>
</reference>
<evidence type="ECO:0000313" key="1">
    <source>
        <dbReference type="EMBL" id="ATZ49937.1"/>
    </source>
</evidence>
<dbReference type="EMBL" id="CP009809">
    <property type="protein sequence ID" value="ATZ49937.1"/>
    <property type="molecule type" value="Genomic_DNA"/>
</dbReference>
<organism evidence="1 2">
    <name type="scientific">Botryotinia fuckeliana (strain B05.10)</name>
    <name type="common">Noble rot fungus</name>
    <name type="synonym">Botrytis cinerea</name>
    <dbReference type="NCBI Taxonomy" id="332648"/>
    <lineage>
        <taxon>Eukaryota</taxon>
        <taxon>Fungi</taxon>
        <taxon>Dikarya</taxon>
        <taxon>Ascomycota</taxon>
        <taxon>Pezizomycotina</taxon>
        <taxon>Leotiomycetes</taxon>
        <taxon>Helotiales</taxon>
        <taxon>Sclerotiniaceae</taxon>
        <taxon>Botrytis</taxon>
    </lineage>
</organism>
<reference evidence="1 2" key="3">
    <citation type="journal article" date="2017" name="Mol. Plant Pathol.">
        <title>A gapless genome sequence of the fungus Botrytis cinerea.</title>
        <authorList>
            <person name="Van Kan J.A."/>
            <person name="Stassen J.H."/>
            <person name="Mosbach A."/>
            <person name="Van Der Lee T.A."/>
            <person name="Faino L."/>
            <person name="Farmer A.D."/>
            <person name="Papasotiriou D.G."/>
            <person name="Zhou S."/>
            <person name="Seidl M.F."/>
            <person name="Cottam E."/>
            <person name="Edel D."/>
            <person name="Hahn M."/>
            <person name="Schwartz D.C."/>
            <person name="Dietrich R.A."/>
            <person name="Widdison S."/>
            <person name="Scalliet G."/>
        </authorList>
    </citation>
    <scope>NUCLEOTIDE SEQUENCE [LARGE SCALE GENOMIC DNA]</scope>
    <source>
        <strain evidence="1 2">B05.10</strain>
    </source>
</reference>
<name>A0A384JHP0_BOTFB</name>
<dbReference type="KEGG" id="bfu:BCIN_05g03330"/>
<protein>
    <submittedName>
        <fullName evidence="1">Uncharacterized protein</fullName>
    </submittedName>
</protein>
<accession>A0A384JHP0</accession>
<dbReference type="GeneID" id="5440563"/>
<dbReference type="Gene3D" id="3.30.460.40">
    <property type="match status" value="1"/>
</dbReference>
<dbReference type="InterPro" id="IPR043519">
    <property type="entry name" value="NT_sf"/>
</dbReference>
<proteinExistence type="predicted"/>
<dbReference type="Proteomes" id="UP000001798">
    <property type="component" value="Chromosome 5"/>
</dbReference>
<dbReference type="OrthoDB" id="10066232at2759"/>
<sequence>MASRYNIVDYDSDDELELSPHVDNLISAAEFVVRLLERGDINYALMGAFALKCCGSARDTHNVDIVVDTSMKKIWQIIEPESRLVIPQSRLVADVMKIFVKTGPNYDGCLETRLIEVELIAPGSNGTPRDIQNHQQTLVVPSPSGHQIAFKALDVLYLLRGKLDVVAARGAPKDYLDAQFIVGNWRQELERIQEYSEVVNTQNDVELILTPPYSPLVW</sequence>
<dbReference type="VEuPathDB" id="FungiDB:Bcin05g03330"/>
<evidence type="ECO:0000313" key="2">
    <source>
        <dbReference type="Proteomes" id="UP000001798"/>
    </source>
</evidence>
<keyword evidence="2" id="KW-1185">Reference proteome</keyword>
<dbReference type="SUPFAM" id="SSF81301">
    <property type="entry name" value="Nucleotidyltransferase"/>
    <property type="match status" value="1"/>
</dbReference>
<reference evidence="1 2" key="1">
    <citation type="journal article" date="2011" name="PLoS Genet.">
        <title>Genomic analysis of the necrotrophic fungal pathogens Sclerotinia sclerotiorum and Botrytis cinerea.</title>
        <authorList>
            <person name="Amselem J."/>
            <person name="Cuomo C.A."/>
            <person name="van Kan J.A."/>
            <person name="Viaud M."/>
            <person name="Benito E.P."/>
            <person name="Couloux A."/>
            <person name="Coutinho P.M."/>
            <person name="de Vries R.P."/>
            <person name="Dyer P.S."/>
            <person name="Fillinger S."/>
            <person name="Fournier E."/>
            <person name="Gout L."/>
            <person name="Hahn M."/>
            <person name="Kohn L."/>
            <person name="Lapalu N."/>
            <person name="Plummer K.M."/>
            <person name="Pradier J.M."/>
            <person name="Quevillon E."/>
            <person name="Sharon A."/>
            <person name="Simon A."/>
            <person name="ten Have A."/>
            <person name="Tudzynski B."/>
            <person name="Tudzynski P."/>
            <person name="Wincker P."/>
            <person name="Andrew M."/>
            <person name="Anthouard V."/>
            <person name="Beever R.E."/>
            <person name="Beffa R."/>
            <person name="Benoit I."/>
            <person name="Bouzid O."/>
            <person name="Brault B."/>
            <person name="Chen Z."/>
            <person name="Choquer M."/>
            <person name="Collemare J."/>
            <person name="Cotton P."/>
            <person name="Danchin E.G."/>
            <person name="Da Silva C."/>
            <person name="Gautier A."/>
            <person name="Giraud C."/>
            <person name="Giraud T."/>
            <person name="Gonzalez C."/>
            <person name="Grossetete S."/>
            <person name="Guldener U."/>
            <person name="Henrissat B."/>
            <person name="Howlett B.J."/>
            <person name="Kodira C."/>
            <person name="Kretschmer M."/>
            <person name="Lappartient A."/>
            <person name="Leroch M."/>
            <person name="Levis C."/>
            <person name="Mauceli E."/>
            <person name="Neuveglise C."/>
            <person name="Oeser B."/>
            <person name="Pearson M."/>
            <person name="Poulain J."/>
            <person name="Poussereau N."/>
            <person name="Quesneville H."/>
            <person name="Rascle C."/>
            <person name="Schumacher J."/>
            <person name="Segurens B."/>
            <person name="Sexton A."/>
            <person name="Silva E."/>
            <person name="Sirven C."/>
            <person name="Soanes D.M."/>
            <person name="Talbot N.J."/>
            <person name="Templeton M."/>
            <person name="Yandava C."/>
            <person name="Yarden O."/>
            <person name="Zeng Q."/>
            <person name="Rollins J.A."/>
            <person name="Lebrun M.H."/>
            <person name="Dickman M."/>
        </authorList>
    </citation>
    <scope>NUCLEOTIDE SEQUENCE [LARGE SCALE GENOMIC DNA]</scope>
    <source>
        <strain evidence="1 2">B05.10</strain>
    </source>
</reference>
<dbReference type="RefSeq" id="XP_024548734.1">
    <property type="nucleotide sequence ID" value="XM_024692952.1"/>
</dbReference>
<dbReference type="AlphaFoldDB" id="A0A384JHP0"/>
<gene>
    <name evidence="1" type="ORF">BCIN_05g03330</name>
</gene>